<protein>
    <submittedName>
        <fullName evidence="5">Anti-sigma factor</fullName>
    </submittedName>
</protein>
<keyword evidence="3" id="KW-0472">Membrane</keyword>
<evidence type="ECO:0000256" key="1">
    <source>
        <dbReference type="ARBA" id="ARBA00023015"/>
    </source>
</evidence>
<dbReference type="OrthoDB" id="3822520at2"/>
<reference evidence="5 6" key="1">
    <citation type="submission" date="2018-06" db="EMBL/GenBank/DDBJ databases">
        <title>Phytoactinopolyspora halophila sp. nov., a novel halophilic actinomycete isolated from a saline soil in China.</title>
        <authorList>
            <person name="Tang S.-K."/>
        </authorList>
    </citation>
    <scope>NUCLEOTIDE SEQUENCE [LARGE SCALE GENOMIC DNA]</scope>
    <source>
        <strain evidence="5 6">YIM 96934</strain>
    </source>
</reference>
<accession>A0A329QU60</accession>
<dbReference type="Pfam" id="PF13490">
    <property type="entry name" value="zf-HC2"/>
    <property type="match status" value="1"/>
</dbReference>
<feature type="domain" description="Putative zinc-finger" evidence="4">
    <location>
        <begin position="8"/>
        <end position="37"/>
    </location>
</feature>
<evidence type="ECO:0000313" key="6">
    <source>
        <dbReference type="Proteomes" id="UP000250462"/>
    </source>
</evidence>
<dbReference type="EMBL" id="QMIG01000005">
    <property type="protein sequence ID" value="RAW15556.1"/>
    <property type="molecule type" value="Genomic_DNA"/>
</dbReference>
<comment type="caution">
    <text evidence="5">The sequence shown here is derived from an EMBL/GenBank/DDBJ whole genome shotgun (WGS) entry which is preliminary data.</text>
</comment>
<evidence type="ECO:0000256" key="3">
    <source>
        <dbReference type="SAM" id="Phobius"/>
    </source>
</evidence>
<dbReference type="AlphaFoldDB" id="A0A329QU60"/>
<feature type="transmembrane region" description="Helical" evidence="3">
    <location>
        <begin position="215"/>
        <end position="234"/>
    </location>
</feature>
<sequence length="281" mass="28486">MSWHVTGEALSAYASGRIADSDAWSVEMHLTACERCRAALAAEAATDVDLSTAIRESWPGIAANLSSQGRVRRGSRSRELIVLIAAGPAARWAWFTAAVVVLALAAGLGAVTPFGRGQEIPLLGVVAPLLPILGVAASYGSGLDDAHEVIASTPGGGIRLLLLRSASVLAVTLPVGLIAGAVTGYGSPIPWLAASLALILTTLALASVTGVGRAAAIVGAAWVTGLAMSAAGDVTQAAPALLDPDAVPVWLLVSVAAVAVVALRRQAFNYTSLPAHPRLEN</sequence>
<dbReference type="RefSeq" id="WP_112257758.1">
    <property type="nucleotide sequence ID" value="NZ_QMIG01000005.1"/>
</dbReference>
<dbReference type="Gene3D" id="1.10.10.1320">
    <property type="entry name" value="Anti-sigma factor, zinc-finger domain"/>
    <property type="match status" value="1"/>
</dbReference>
<name>A0A329QU60_9ACTN</name>
<keyword evidence="2" id="KW-0804">Transcription</keyword>
<evidence type="ECO:0000256" key="2">
    <source>
        <dbReference type="ARBA" id="ARBA00023163"/>
    </source>
</evidence>
<gene>
    <name evidence="5" type="ORF">DPM12_07785</name>
</gene>
<dbReference type="InterPro" id="IPR027383">
    <property type="entry name" value="Znf_put"/>
</dbReference>
<evidence type="ECO:0000259" key="4">
    <source>
        <dbReference type="Pfam" id="PF13490"/>
    </source>
</evidence>
<feature type="transmembrane region" description="Helical" evidence="3">
    <location>
        <begin position="120"/>
        <end position="140"/>
    </location>
</feature>
<dbReference type="InterPro" id="IPR041916">
    <property type="entry name" value="Anti_sigma_zinc_sf"/>
</dbReference>
<keyword evidence="6" id="KW-1185">Reference proteome</keyword>
<feature type="transmembrane region" description="Helical" evidence="3">
    <location>
        <begin position="161"/>
        <end position="183"/>
    </location>
</feature>
<feature type="transmembrane region" description="Helical" evidence="3">
    <location>
        <begin position="80"/>
        <end position="108"/>
    </location>
</feature>
<proteinExistence type="predicted"/>
<feature type="transmembrane region" description="Helical" evidence="3">
    <location>
        <begin position="189"/>
        <end position="208"/>
    </location>
</feature>
<keyword evidence="1" id="KW-0805">Transcription regulation</keyword>
<evidence type="ECO:0000313" key="5">
    <source>
        <dbReference type="EMBL" id="RAW15556.1"/>
    </source>
</evidence>
<keyword evidence="3" id="KW-0812">Transmembrane</keyword>
<feature type="transmembrane region" description="Helical" evidence="3">
    <location>
        <begin position="246"/>
        <end position="263"/>
    </location>
</feature>
<keyword evidence="3" id="KW-1133">Transmembrane helix</keyword>
<organism evidence="5 6">
    <name type="scientific">Phytoactinopolyspora halophila</name>
    <dbReference type="NCBI Taxonomy" id="1981511"/>
    <lineage>
        <taxon>Bacteria</taxon>
        <taxon>Bacillati</taxon>
        <taxon>Actinomycetota</taxon>
        <taxon>Actinomycetes</taxon>
        <taxon>Jiangellales</taxon>
        <taxon>Jiangellaceae</taxon>
        <taxon>Phytoactinopolyspora</taxon>
    </lineage>
</organism>
<dbReference type="Proteomes" id="UP000250462">
    <property type="component" value="Unassembled WGS sequence"/>
</dbReference>